<dbReference type="EMBL" id="JACHKF010000001">
    <property type="protein sequence ID" value="MBB6566272.1"/>
    <property type="molecule type" value="Genomic_DNA"/>
</dbReference>
<comment type="caution">
    <text evidence="2">The sequence shown here is derived from an EMBL/GenBank/DDBJ whole genome shotgun (WGS) entry which is preliminary data.</text>
</comment>
<dbReference type="Proteomes" id="UP000553957">
    <property type="component" value="Unassembled WGS sequence"/>
</dbReference>
<gene>
    <name evidence="1" type="ORF">HNR71_001909</name>
    <name evidence="2" type="ORF">HPO96_22720</name>
</gene>
<proteinExistence type="predicted"/>
<sequence length="106" mass="11666">MSGDFDIFPEEANTIVLKFEAIGQAFADTWRRIGPELLGKEQQAGGGINEESVAFRAAYNEAKPLLEKASDGVGSNFRAIAATGNKMIIQVAEMHQLQTDRLRRLQ</sequence>
<accession>A0A7Y4L2C8</accession>
<dbReference type="EMBL" id="JABJRC010000005">
    <property type="protein sequence ID" value="NOL43065.1"/>
    <property type="molecule type" value="Genomic_DNA"/>
</dbReference>
<protein>
    <submittedName>
        <fullName evidence="2">Uncharacterized protein</fullName>
    </submittedName>
</protein>
<organism evidence="2 3">
    <name type="scientific">Kribbella sandramycini</name>
    <dbReference type="NCBI Taxonomy" id="60450"/>
    <lineage>
        <taxon>Bacteria</taxon>
        <taxon>Bacillati</taxon>
        <taxon>Actinomycetota</taxon>
        <taxon>Actinomycetes</taxon>
        <taxon>Propionibacteriales</taxon>
        <taxon>Kribbellaceae</taxon>
        <taxon>Kribbella</taxon>
    </lineage>
</organism>
<evidence type="ECO:0000313" key="1">
    <source>
        <dbReference type="EMBL" id="MBB6566272.1"/>
    </source>
</evidence>
<evidence type="ECO:0000313" key="4">
    <source>
        <dbReference type="Proteomes" id="UP000553957"/>
    </source>
</evidence>
<evidence type="ECO:0000313" key="2">
    <source>
        <dbReference type="EMBL" id="NOL43065.1"/>
    </source>
</evidence>
<reference evidence="2 3" key="1">
    <citation type="submission" date="2020-05" db="EMBL/GenBank/DDBJ databases">
        <title>Genome sequence of Kribbella sandramycini ATCC 39419.</title>
        <authorList>
            <person name="Maclea K.S."/>
            <person name="Fair J.L."/>
        </authorList>
    </citation>
    <scope>NUCLEOTIDE SEQUENCE [LARGE SCALE GENOMIC DNA]</scope>
    <source>
        <strain evidence="2 3">ATCC 39419</strain>
    </source>
</reference>
<dbReference type="AlphaFoldDB" id="A0A7Y4L2C8"/>
<dbReference type="RefSeq" id="WP_171675684.1">
    <property type="nucleotide sequence ID" value="NZ_BAAAGT010000010.1"/>
</dbReference>
<keyword evidence="3" id="KW-1185">Reference proteome</keyword>
<name>A0A7Y4L2C8_9ACTN</name>
<dbReference type="Proteomes" id="UP000534306">
    <property type="component" value="Unassembled WGS sequence"/>
</dbReference>
<evidence type="ECO:0000313" key="3">
    <source>
        <dbReference type="Proteomes" id="UP000534306"/>
    </source>
</evidence>
<reference evidence="1 4" key="2">
    <citation type="submission" date="2020-08" db="EMBL/GenBank/DDBJ databases">
        <title>Sequencing the genomes of 1000 actinobacteria strains.</title>
        <authorList>
            <person name="Klenk H.-P."/>
        </authorList>
    </citation>
    <scope>NUCLEOTIDE SEQUENCE [LARGE SCALE GENOMIC DNA]</scope>
    <source>
        <strain evidence="1 4">DSM 15626</strain>
    </source>
</reference>